<protein>
    <submittedName>
        <fullName evidence="1">Uncharacterized protein</fullName>
    </submittedName>
</protein>
<reference evidence="1 2" key="1">
    <citation type="journal article" date="2022" name="Mar. Drugs">
        <title>Bioassay-Guided Fractionation Leads to the Detection of Cholic Acid Generated by the Rare Thalassomonas sp.</title>
        <authorList>
            <person name="Pheiffer F."/>
            <person name="Schneider Y.K."/>
            <person name="Hansen E.H."/>
            <person name="Andersen J.H."/>
            <person name="Isaksson J."/>
            <person name="Busche T."/>
            <person name="R C."/>
            <person name="Kalinowski J."/>
            <person name="Zyl L.V."/>
            <person name="Trindade M."/>
        </authorList>
    </citation>
    <scope>NUCLEOTIDE SEQUENCE [LARGE SCALE GENOMIC DNA]</scope>
    <source>
        <strain evidence="1 2">A5K-61T</strain>
    </source>
</reference>
<dbReference type="Pfam" id="PF19985">
    <property type="entry name" value="DUF6421"/>
    <property type="match status" value="1"/>
</dbReference>
<dbReference type="Proteomes" id="UP001215231">
    <property type="component" value="Chromosome"/>
</dbReference>
<sequence>MKEKLISLGQSLSDKTNQLRLLQDAKGQVVNKLDQAQALLDAISLEIENLGALLGCEAYAAAIKKDIASWQKHGLASAPDFINTRTDFAIPENNQWAFFFGPYLLANETTTKGKGYRAEFFIALRDDPQVCADLHEDYPHPRNICQSVRILTASEGILSGNALVFFPENIRCNEKMARQHFAMFFFNKFEGIYRTFTLPKVKKLFGESDIIFNESSWLSDKLTTREFYEARCVWGYLHDLYHHQGPRPFDEQVYIKMKWHLGLLEEIKVDCQTILTLSKDESLPYRREAIELILFERLIRYPQELDAESNFDSGTGIFLLEWLLRNQAIAFDFTTMKGTLDWPKLLNSIEVLVEQILAFEALDDDAYIEQAKQFLEKYLTLSQQEKRYLFAEHHHQLFPQKQEVKKIDFSTIEMY</sequence>
<organism evidence="1 2">
    <name type="scientific">Thalassomonas haliotis</name>
    <dbReference type="NCBI Taxonomy" id="485448"/>
    <lineage>
        <taxon>Bacteria</taxon>
        <taxon>Pseudomonadati</taxon>
        <taxon>Pseudomonadota</taxon>
        <taxon>Gammaproteobacteria</taxon>
        <taxon>Alteromonadales</taxon>
        <taxon>Colwelliaceae</taxon>
        <taxon>Thalassomonas</taxon>
    </lineage>
</organism>
<dbReference type="RefSeq" id="WP_274052056.1">
    <property type="nucleotide sequence ID" value="NZ_CP059693.1"/>
</dbReference>
<keyword evidence="2" id="KW-1185">Reference proteome</keyword>
<evidence type="ECO:0000313" key="1">
    <source>
        <dbReference type="EMBL" id="WDE11837.1"/>
    </source>
</evidence>
<evidence type="ECO:0000313" key="2">
    <source>
        <dbReference type="Proteomes" id="UP001215231"/>
    </source>
</evidence>
<proteinExistence type="predicted"/>
<accession>A0ABY7VDU0</accession>
<dbReference type="EMBL" id="CP059693">
    <property type="protein sequence ID" value="WDE11837.1"/>
    <property type="molecule type" value="Genomic_DNA"/>
</dbReference>
<gene>
    <name evidence="1" type="ORF">H3N35_27230</name>
</gene>
<dbReference type="InterPro" id="IPR046306">
    <property type="entry name" value="DUF6421"/>
</dbReference>
<name>A0ABY7VDU0_9GAMM</name>